<accession>A0ABU3SFC9</accession>
<feature type="transmembrane region" description="Helical" evidence="1">
    <location>
        <begin position="12"/>
        <end position="32"/>
    </location>
</feature>
<reference evidence="2 3" key="1">
    <citation type="submission" date="2023-09" db="EMBL/GenBank/DDBJ databases">
        <title>Whole genome shotgun sequencing (WGS) of Bosea sp. ZW T0_25, isolated from stored onions (Allium cepa).</title>
        <authorList>
            <person name="Stoll D.A."/>
            <person name="Huch M."/>
        </authorList>
    </citation>
    <scope>NUCLEOTIDE SEQUENCE [LARGE SCALE GENOMIC DNA]</scope>
    <source>
        <strain evidence="2 3">ZW T0_25</strain>
    </source>
</reference>
<dbReference type="RefSeq" id="WP_316021206.1">
    <property type="nucleotide sequence ID" value="NZ_JAWDID010000071.1"/>
</dbReference>
<protein>
    <recommendedName>
        <fullName evidence="4">DUF3592 domain-containing protein</fullName>
    </recommendedName>
</protein>
<dbReference type="EMBL" id="JAWDID010000071">
    <property type="protein sequence ID" value="MDU0343494.1"/>
    <property type="molecule type" value="Genomic_DNA"/>
</dbReference>
<feature type="transmembrane region" description="Helical" evidence="1">
    <location>
        <begin position="147"/>
        <end position="165"/>
    </location>
</feature>
<name>A0ABU3SFC9_9HYPH</name>
<proteinExistence type="predicted"/>
<comment type="caution">
    <text evidence="2">The sequence shown here is derived from an EMBL/GenBank/DDBJ whole genome shotgun (WGS) entry which is preliminary data.</text>
</comment>
<evidence type="ECO:0000313" key="2">
    <source>
        <dbReference type="EMBL" id="MDU0343494.1"/>
    </source>
</evidence>
<evidence type="ECO:0000313" key="3">
    <source>
        <dbReference type="Proteomes" id="UP001254257"/>
    </source>
</evidence>
<dbReference type="Proteomes" id="UP001254257">
    <property type="component" value="Unassembled WGS sequence"/>
</dbReference>
<keyword evidence="1" id="KW-1133">Transmembrane helix</keyword>
<sequence>MAAQRKPSELWLLLFGAAALVLGLAILAASWWKGPQSRERLSLIEHFGRMVVTTPLVRYGGIGHRQSSGTYRTQDIPLLAAGRISGTYRPVQTLWVDDLDRISRGQKLNFLVDPGRRLVYQATTNGRVLLAYEETAAKLRETVRQNMLFGVAFVAIGVFWFAPIVRRHWQHTRAGHQPS</sequence>
<evidence type="ECO:0000256" key="1">
    <source>
        <dbReference type="SAM" id="Phobius"/>
    </source>
</evidence>
<keyword evidence="3" id="KW-1185">Reference proteome</keyword>
<keyword evidence="1" id="KW-0812">Transmembrane</keyword>
<evidence type="ECO:0008006" key="4">
    <source>
        <dbReference type="Google" id="ProtNLM"/>
    </source>
</evidence>
<keyword evidence="1" id="KW-0472">Membrane</keyword>
<organism evidence="2 3">
    <name type="scientific">Bosea rubneri</name>
    <dbReference type="NCBI Taxonomy" id="3075434"/>
    <lineage>
        <taxon>Bacteria</taxon>
        <taxon>Pseudomonadati</taxon>
        <taxon>Pseudomonadota</taxon>
        <taxon>Alphaproteobacteria</taxon>
        <taxon>Hyphomicrobiales</taxon>
        <taxon>Boseaceae</taxon>
        <taxon>Bosea</taxon>
    </lineage>
</organism>
<gene>
    <name evidence="2" type="ORF">RKE40_26705</name>
</gene>